<feature type="compositionally biased region" description="Acidic residues" evidence="6">
    <location>
        <begin position="265"/>
        <end position="294"/>
    </location>
</feature>
<reference evidence="9" key="1">
    <citation type="submission" date="2025-08" db="UniProtKB">
        <authorList>
            <consortium name="RefSeq"/>
        </authorList>
    </citation>
    <scope>IDENTIFICATION</scope>
</reference>
<sequence length="730" mass="81066">MGRRKGQIAAMAGSQLVKDKHRRSGHRGGGNDSFLHTTDLNDGADYNRINFQSVTEQNNLEEFLTTAEMAGRDFTAERQNIQVISNPGQGIKLTDEDMVKIAEAQTTHKALLQIPRRPHWDELTTKEELIMMERDSFTDWRRQLKILEEKDHIQMTPFEKNLDFWRQLWRVIERSDVIVQIVDARNPLLFRCEDLEAYVKEVDPDKTCMLLINKADYLNAKQRQQWVEFFNKEGITAVFFSAKTEKEKQEGSAVVPERERRIEEVDYYDTEEELSEDESGDDEDDDDGDVEVGEPEFSSTTVEAHDTEQMEKDTAKLSLDSEERGERLSGPNDCDVSEVDSTRADNQKSNIPDSSNSDGTANLSQNETSSKTDAPGSESPLESDQNDSASCPCQPSASTGAVQNSTSTIQNSSAIVTAEELLNIFRHLAGPASRKGSREVQTIGMVGYPNVGKSSTINVILEEKKLAVSATPGRTKHLQTLYVDPCLVLCDCPGLVFPSFVSTKAHLVINGILPIDELRDHVPPVSLVCDYIPRQVLEATYSIMIPRPSVDDDASRPPTAEELLMSYGAMRGFMTPRGVADAPRAARYILKDFVKGKLLYCEAPPGLSGTEFQDTERHQQLVDARPVSKMPPPQIASDIDKEFFSKKQSKAHSRGVGGVADFVRTDTLQHSSRATDSPGTLGSLGAGRAGSVASLDSQTSTAAGGGKSWKKHNNRNKKEKLRRIHRDLDV</sequence>
<proteinExistence type="predicted"/>
<dbReference type="Gene3D" id="1.10.1580.10">
    <property type="match status" value="1"/>
</dbReference>
<evidence type="ECO:0000256" key="2">
    <source>
        <dbReference type="ARBA" id="ARBA00022741"/>
    </source>
</evidence>
<dbReference type="PANTHER" id="PTHR45709">
    <property type="entry name" value="LARGE SUBUNIT GTPASE 1 HOMOLOG-RELATED"/>
    <property type="match status" value="1"/>
</dbReference>
<feature type="compositionally biased region" description="Polar residues" evidence="6">
    <location>
        <begin position="669"/>
        <end position="680"/>
    </location>
</feature>
<dbReference type="InterPro" id="IPR027417">
    <property type="entry name" value="P-loop_NTPase"/>
</dbReference>
<feature type="domain" description="G" evidence="7">
    <location>
        <begin position="442"/>
        <end position="496"/>
    </location>
</feature>
<protein>
    <recommendedName>
        <fullName evidence="5">Large subunit GTPase 1 homolog</fullName>
    </recommendedName>
</protein>
<dbReference type="InterPro" id="IPR023179">
    <property type="entry name" value="GTP-bd_ortho_bundle_sf"/>
</dbReference>
<feature type="compositionally biased region" description="Basic and acidic residues" evidence="6">
    <location>
        <begin position="248"/>
        <end position="264"/>
    </location>
</feature>
<dbReference type="Pfam" id="PF01926">
    <property type="entry name" value="MMR_HSR1"/>
    <property type="match status" value="1"/>
</dbReference>
<evidence type="ECO:0000256" key="3">
    <source>
        <dbReference type="ARBA" id="ARBA00022801"/>
    </source>
</evidence>
<feature type="region of interest" description="Disordered" evidence="6">
    <location>
        <begin position="669"/>
        <end position="730"/>
    </location>
</feature>
<dbReference type="Gene3D" id="3.40.50.300">
    <property type="entry name" value="P-loop containing nucleotide triphosphate hydrolases"/>
    <property type="match status" value="2"/>
</dbReference>
<organism evidence="8 9">
    <name type="scientific">Aplysia californica</name>
    <name type="common">California sea hare</name>
    <dbReference type="NCBI Taxonomy" id="6500"/>
    <lineage>
        <taxon>Eukaryota</taxon>
        <taxon>Metazoa</taxon>
        <taxon>Spiralia</taxon>
        <taxon>Lophotrochozoa</taxon>
        <taxon>Mollusca</taxon>
        <taxon>Gastropoda</taxon>
        <taxon>Heterobranchia</taxon>
        <taxon>Euthyneura</taxon>
        <taxon>Tectipleura</taxon>
        <taxon>Aplysiida</taxon>
        <taxon>Aplysioidea</taxon>
        <taxon>Aplysiidae</taxon>
        <taxon>Aplysia</taxon>
    </lineage>
</organism>
<dbReference type="RefSeq" id="XP_012944988.1">
    <property type="nucleotide sequence ID" value="XM_013089534.2"/>
</dbReference>
<evidence type="ECO:0000256" key="5">
    <source>
        <dbReference type="ARBA" id="ARBA00040145"/>
    </source>
</evidence>
<accession>A0ABM1ACB5</accession>
<dbReference type="SUPFAM" id="SSF52540">
    <property type="entry name" value="P-loop containing nucleoside triphosphate hydrolases"/>
    <property type="match status" value="1"/>
</dbReference>
<dbReference type="Proteomes" id="UP000694888">
    <property type="component" value="Unplaced"/>
</dbReference>
<keyword evidence="3" id="KW-0378">Hydrolase</keyword>
<feature type="region of interest" description="Disordered" evidence="6">
    <location>
        <begin position="248"/>
        <end position="407"/>
    </location>
</feature>
<keyword evidence="2" id="KW-0547">Nucleotide-binding</keyword>
<keyword evidence="4" id="KW-0342">GTP-binding</keyword>
<gene>
    <name evidence="9" type="primary">LOC101860703</name>
</gene>
<evidence type="ECO:0000313" key="9">
    <source>
        <dbReference type="RefSeq" id="XP_012944988.1"/>
    </source>
</evidence>
<evidence type="ECO:0000313" key="8">
    <source>
        <dbReference type="Proteomes" id="UP000694888"/>
    </source>
</evidence>
<evidence type="ECO:0000256" key="4">
    <source>
        <dbReference type="ARBA" id="ARBA00023134"/>
    </source>
</evidence>
<dbReference type="GeneID" id="101860703"/>
<feature type="compositionally biased region" description="Basic and acidic residues" evidence="6">
    <location>
        <begin position="303"/>
        <end position="327"/>
    </location>
</feature>
<evidence type="ECO:0000256" key="6">
    <source>
        <dbReference type="SAM" id="MobiDB-lite"/>
    </source>
</evidence>
<evidence type="ECO:0000256" key="1">
    <source>
        <dbReference type="ARBA" id="ARBA00022490"/>
    </source>
</evidence>
<feature type="compositionally biased region" description="Polar residues" evidence="6">
    <location>
        <begin position="347"/>
        <end position="372"/>
    </location>
</feature>
<dbReference type="CDD" id="cd01857">
    <property type="entry name" value="HSR1_MMR1"/>
    <property type="match status" value="1"/>
</dbReference>
<keyword evidence="1" id="KW-0963">Cytoplasm</keyword>
<dbReference type="InterPro" id="IPR043358">
    <property type="entry name" value="GNL1-like"/>
</dbReference>
<dbReference type="InterPro" id="IPR006073">
    <property type="entry name" value="GTP-bd"/>
</dbReference>
<evidence type="ECO:0000259" key="7">
    <source>
        <dbReference type="Pfam" id="PF01926"/>
    </source>
</evidence>
<name>A0ABM1ACB5_APLCA</name>
<dbReference type="PANTHER" id="PTHR45709:SF2">
    <property type="entry name" value="LARGE SUBUNIT GTPASE 1 HOMOLOG"/>
    <property type="match status" value="1"/>
</dbReference>
<feature type="compositionally biased region" description="Basic residues" evidence="6">
    <location>
        <begin position="708"/>
        <end position="730"/>
    </location>
</feature>
<feature type="compositionally biased region" description="Polar residues" evidence="6">
    <location>
        <begin position="380"/>
        <end position="407"/>
    </location>
</feature>
<feature type="region of interest" description="Disordered" evidence="6">
    <location>
        <begin position="1"/>
        <end position="36"/>
    </location>
</feature>
<keyword evidence="8" id="KW-1185">Reference proteome</keyword>